<evidence type="ECO:0000256" key="1">
    <source>
        <dbReference type="SAM" id="MobiDB-lite"/>
    </source>
</evidence>
<evidence type="ECO:0000313" key="2">
    <source>
        <dbReference type="EMBL" id="CAB9507890.1"/>
    </source>
</evidence>
<keyword evidence="3" id="KW-1185">Reference proteome</keyword>
<feature type="compositionally biased region" description="Basic and acidic residues" evidence="1">
    <location>
        <begin position="315"/>
        <end position="337"/>
    </location>
</feature>
<dbReference type="EMBL" id="CAICTM010000323">
    <property type="protein sequence ID" value="CAB9507890.1"/>
    <property type="molecule type" value="Genomic_DNA"/>
</dbReference>
<dbReference type="Proteomes" id="UP001153069">
    <property type="component" value="Unassembled WGS sequence"/>
</dbReference>
<dbReference type="OrthoDB" id="53152at2759"/>
<protein>
    <submittedName>
        <fullName evidence="2">Uncharacterized protein</fullName>
    </submittedName>
</protein>
<accession>A0A9N8DWE4</accession>
<feature type="compositionally biased region" description="Acidic residues" evidence="1">
    <location>
        <begin position="294"/>
        <end position="303"/>
    </location>
</feature>
<evidence type="ECO:0000313" key="3">
    <source>
        <dbReference type="Proteomes" id="UP001153069"/>
    </source>
</evidence>
<feature type="region of interest" description="Disordered" evidence="1">
    <location>
        <begin position="282"/>
        <end position="349"/>
    </location>
</feature>
<dbReference type="AlphaFoldDB" id="A0A9N8DWE4"/>
<comment type="caution">
    <text evidence="2">The sequence shown here is derived from an EMBL/GenBank/DDBJ whole genome shotgun (WGS) entry which is preliminary data.</text>
</comment>
<organism evidence="2 3">
    <name type="scientific">Seminavis robusta</name>
    <dbReference type="NCBI Taxonomy" id="568900"/>
    <lineage>
        <taxon>Eukaryota</taxon>
        <taxon>Sar</taxon>
        <taxon>Stramenopiles</taxon>
        <taxon>Ochrophyta</taxon>
        <taxon>Bacillariophyta</taxon>
        <taxon>Bacillariophyceae</taxon>
        <taxon>Bacillariophycidae</taxon>
        <taxon>Naviculales</taxon>
        <taxon>Naviculaceae</taxon>
        <taxon>Seminavis</taxon>
    </lineage>
</organism>
<sequence>MVVDGQISVRLVNAETKEPFKEHMGDSGNVFVEAEPDAEYFIEILYDDEQKSDEDENQDDDDALEDEDIADKHSPAVFMEFSVDGKKLQAPLTLSPSSETYYAGIWSCNNGTSKERALRFQIPASGGVLPDGEELVMGSVVVDVFEAIPNGTRALLDCEGDFVSSSPVKGNIAKLLRSGQGSTCETETMALVSQVFKRGRLLRTISVKCCTALGLIHVGVLPKPPVWEYLRMRKPATQETTSSNFNYVEPTRVKRGGTVVDGVEIEPPQECEFFDLAVLSDDDEESGKEATEGAQEETTEEESDGKAVVSDDEASIGHDVGKARFDARRGSQSEVRSRAATVTAGGESA</sequence>
<name>A0A9N8DWE4_9STRA</name>
<gene>
    <name evidence="2" type="ORF">SEMRO_324_G117550.1</name>
</gene>
<reference evidence="2" key="1">
    <citation type="submission" date="2020-06" db="EMBL/GenBank/DDBJ databases">
        <authorList>
            <consortium name="Plant Systems Biology data submission"/>
        </authorList>
    </citation>
    <scope>NUCLEOTIDE SEQUENCE</scope>
    <source>
        <strain evidence="2">D6</strain>
    </source>
</reference>
<proteinExistence type="predicted"/>